<gene>
    <name evidence="7" type="ORF">EVA68_03630</name>
</gene>
<comment type="similarity">
    <text evidence="1">Belongs to the LysR transcriptional regulatory family.</text>
</comment>
<dbReference type="CDD" id="cd08411">
    <property type="entry name" value="PBP2_OxyR"/>
    <property type="match status" value="1"/>
</dbReference>
<protein>
    <submittedName>
        <fullName evidence="7">LysR family transcriptional regulator</fullName>
    </submittedName>
</protein>
<dbReference type="Gene3D" id="1.10.10.10">
    <property type="entry name" value="Winged helix-like DNA-binding domain superfamily/Winged helix DNA-binding domain"/>
    <property type="match status" value="1"/>
</dbReference>
<keyword evidence="2" id="KW-0805">Transcription regulation</keyword>
<dbReference type="AlphaFoldDB" id="A0A520S2E1"/>
<evidence type="ECO:0000313" key="7">
    <source>
        <dbReference type="EMBL" id="RZO76643.1"/>
    </source>
</evidence>
<evidence type="ECO:0000313" key="8">
    <source>
        <dbReference type="Proteomes" id="UP000316199"/>
    </source>
</evidence>
<dbReference type="SUPFAM" id="SSF46785">
    <property type="entry name" value="Winged helix' DNA-binding domain"/>
    <property type="match status" value="1"/>
</dbReference>
<feature type="domain" description="HTH lysR-type" evidence="6">
    <location>
        <begin position="1"/>
        <end position="58"/>
    </location>
</feature>
<organism evidence="7 8">
    <name type="scientific">OM182 bacterium</name>
    <dbReference type="NCBI Taxonomy" id="2510334"/>
    <lineage>
        <taxon>Bacteria</taxon>
        <taxon>Pseudomonadati</taxon>
        <taxon>Pseudomonadota</taxon>
        <taxon>Gammaproteobacteria</taxon>
        <taxon>OMG group</taxon>
        <taxon>OM182 clade</taxon>
    </lineage>
</organism>
<dbReference type="PANTHER" id="PTHR30346">
    <property type="entry name" value="TRANSCRIPTIONAL DUAL REGULATOR HCAR-RELATED"/>
    <property type="match status" value="1"/>
</dbReference>
<evidence type="ECO:0000256" key="5">
    <source>
        <dbReference type="ARBA" id="ARBA00023163"/>
    </source>
</evidence>
<dbReference type="PRINTS" id="PR00039">
    <property type="entry name" value="HTHLYSR"/>
</dbReference>
<dbReference type="PANTHER" id="PTHR30346:SF26">
    <property type="entry name" value="HYDROGEN PEROXIDE-INDUCIBLE GENES ACTIVATOR"/>
    <property type="match status" value="1"/>
</dbReference>
<reference evidence="7 8" key="1">
    <citation type="submission" date="2019-02" db="EMBL/GenBank/DDBJ databases">
        <title>Prokaryotic population dynamics and viral predation in marine succession experiment using metagenomics: the confinement effect.</title>
        <authorList>
            <person name="Haro-Moreno J.M."/>
            <person name="Rodriguez-Valera F."/>
            <person name="Lopez-Perez M."/>
        </authorList>
    </citation>
    <scope>NUCLEOTIDE SEQUENCE [LARGE SCALE GENOMIC DNA]</scope>
    <source>
        <strain evidence="7">MED-G157</strain>
    </source>
</reference>
<dbReference type="Pfam" id="PF00126">
    <property type="entry name" value="HTH_1"/>
    <property type="match status" value="1"/>
</dbReference>
<dbReference type="Pfam" id="PF03466">
    <property type="entry name" value="LysR_substrate"/>
    <property type="match status" value="1"/>
</dbReference>
<dbReference type="Gene3D" id="3.40.190.10">
    <property type="entry name" value="Periplasmic binding protein-like II"/>
    <property type="match status" value="2"/>
</dbReference>
<dbReference type="InterPro" id="IPR036390">
    <property type="entry name" value="WH_DNA-bd_sf"/>
</dbReference>
<dbReference type="GO" id="GO:0032993">
    <property type="term" value="C:protein-DNA complex"/>
    <property type="evidence" value="ECO:0007669"/>
    <property type="project" value="TreeGrafter"/>
</dbReference>
<proteinExistence type="inferred from homology"/>
<dbReference type="InterPro" id="IPR036388">
    <property type="entry name" value="WH-like_DNA-bd_sf"/>
</dbReference>
<sequence length="301" mass="33721">MNLRDLRYLVSLADKQHFGQAAKACHVSQPTLSAQIRKLELELGIVIFERNNKSVVITRAGSAVIAKTRRALEQIDQITTIASDYQDQMVGDFRLGMIPTIAPYLIPDFLNPLSREFPKLDLIVSESITAELINQLDKHEIDAAIIATSVAETHLKTIALFDEPFWLVHPSDHRFYHEDVIPLRELKKENLLLLSDAHCLSEQVRKLLSQQGSSVEHGFRATSMETLFQLVSNGRGCTLIPALALSGPYMTGMGLIAKPIKEEQAMRRVSLVTRKSYANSKSLANISRLIKENLPNTVRII</sequence>
<dbReference type="Proteomes" id="UP000316199">
    <property type="component" value="Unassembled WGS sequence"/>
</dbReference>
<evidence type="ECO:0000256" key="1">
    <source>
        <dbReference type="ARBA" id="ARBA00009437"/>
    </source>
</evidence>
<keyword evidence="3" id="KW-0238">DNA-binding</keyword>
<dbReference type="EMBL" id="SHAG01000009">
    <property type="protein sequence ID" value="RZO76643.1"/>
    <property type="molecule type" value="Genomic_DNA"/>
</dbReference>
<dbReference type="FunFam" id="1.10.10.10:FF:000001">
    <property type="entry name" value="LysR family transcriptional regulator"/>
    <property type="match status" value="1"/>
</dbReference>
<evidence type="ECO:0000256" key="3">
    <source>
        <dbReference type="ARBA" id="ARBA00023125"/>
    </source>
</evidence>
<keyword evidence="4" id="KW-0010">Activator</keyword>
<dbReference type="InterPro" id="IPR005119">
    <property type="entry name" value="LysR_subst-bd"/>
</dbReference>
<accession>A0A520S2E1</accession>
<dbReference type="GO" id="GO:0003677">
    <property type="term" value="F:DNA binding"/>
    <property type="evidence" value="ECO:0007669"/>
    <property type="project" value="UniProtKB-KW"/>
</dbReference>
<name>A0A520S2E1_9GAMM</name>
<dbReference type="PROSITE" id="PS50931">
    <property type="entry name" value="HTH_LYSR"/>
    <property type="match status" value="1"/>
</dbReference>
<comment type="caution">
    <text evidence="7">The sequence shown here is derived from an EMBL/GenBank/DDBJ whole genome shotgun (WGS) entry which is preliminary data.</text>
</comment>
<evidence type="ECO:0000259" key="6">
    <source>
        <dbReference type="PROSITE" id="PS50931"/>
    </source>
</evidence>
<dbReference type="InterPro" id="IPR000847">
    <property type="entry name" value="LysR_HTH_N"/>
</dbReference>
<evidence type="ECO:0000256" key="2">
    <source>
        <dbReference type="ARBA" id="ARBA00023015"/>
    </source>
</evidence>
<keyword evidence="5" id="KW-0804">Transcription</keyword>
<evidence type="ECO:0000256" key="4">
    <source>
        <dbReference type="ARBA" id="ARBA00023159"/>
    </source>
</evidence>
<dbReference type="SUPFAM" id="SSF53850">
    <property type="entry name" value="Periplasmic binding protein-like II"/>
    <property type="match status" value="1"/>
</dbReference>
<dbReference type="GO" id="GO:0003700">
    <property type="term" value="F:DNA-binding transcription factor activity"/>
    <property type="evidence" value="ECO:0007669"/>
    <property type="project" value="InterPro"/>
</dbReference>